<evidence type="ECO:0000256" key="9">
    <source>
        <dbReference type="ARBA" id="ARBA00078996"/>
    </source>
</evidence>
<dbReference type="InterPro" id="IPR010776">
    <property type="entry name" value="Hop2_WH_dom"/>
</dbReference>
<dbReference type="GO" id="GO:0120231">
    <property type="term" value="C:DNA recombinase auxiliary factor complex"/>
    <property type="evidence" value="ECO:0007669"/>
    <property type="project" value="TreeGrafter"/>
</dbReference>
<dbReference type="Proteomes" id="UP000052978">
    <property type="component" value="Unassembled WGS sequence"/>
</dbReference>
<dbReference type="GO" id="GO:0120230">
    <property type="term" value="F:recombinase activator activity"/>
    <property type="evidence" value="ECO:0007669"/>
    <property type="project" value="TreeGrafter"/>
</dbReference>
<evidence type="ECO:0000256" key="3">
    <source>
        <dbReference type="ARBA" id="ARBA00016093"/>
    </source>
</evidence>
<comment type="subcellular location">
    <subcellularLocation>
        <location evidence="1">Nucleus</location>
    </subcellularLocation>
</comment>
<dbReference type="FunFam" id="1.10.10.10:FF:000394">
    <property type="entry name" value="Homologous-pairing protein 2 homolog"/>
    <property type="match status" value="1"/>
</dbReference>
<dbReference type="GO" id="GO:0010774">
    <property type="term" value="P:meiotic strand invasion involved in reciprocal meiotic recombination"/>
    <property type="evidence" value="ECO:0007669"/>
    <property type="project" value="TreeGrafter"/>
</dbReference>
<dbReference type="PANTHER" id="PTHR15938:SF0">
    <property type="entry name" value="HOMOLOGOUS-PAIRING PROTEIN 2 HOMOLOG"/>
    <property type="match status" value="1"/>
</dbReference>
<organism evidence="12 13">
    <name type="scientific">Myotis brandtii</name>
    <name type="common">Brandt's bat</name>
    <dbReference type="NCBI Taxonomy" id="109478"/>
    <lineage>
        <taxon>Eukaryota</taxon>
        <taxon>Metazoa</taxon>
        <taxon>Chordata</taxon>
        <taxon>Craniata</taxon>
        <taxon>Vertebrata</taxon>
        <taxon>Euteleostomi</taxon>
        <taxon>Mammalia</taxon>
        <taxon>Eutheria</taxon>
        <taxon>Laurasiatheria</taxon>
        <taxon>Chiroptera</taxon>
        <taxon>Yangochiroptera</taxon>
        <taxon>Vespertilionidae</taxon>
        <taxon>Myotis</taxon>
    </lineage>
</organism>
<dbReference type="EMBL" id="KE163747">
    <property type="protein sequence ID" value="EPQ13637.1"/>
    <property type="molecule type" value="Genomic_DNA"/>
</dbReference>
<reference evidence="12 13" key="1">
    <citation type="journal article" date="2013" name="Nat. Commun.">
        <title>Genome analysis reveals insights into physiology and longevity of the Brandt's bat Myotis brandtii.</title>
        <authorList>
            <person name="Seim I."/>
            <person name="Fang X."/>
            <person name="Xiong Z."/>
            <person name="Lobanov A.V."/>
            <person name="Huang Z."/>
            <person name="Ma S."/>
            <person name="Feng Y."/>
            <person name="Turanov A.A."/>
            <person name="Zhu Y."/>
            <person name="Lenz T.L."/>
            <person name="Gerashchenko M.V."/>
            <person name="Fan D."/>
            <person name="Hee Yim S."/>
            <person name="Yao X."/>
            <person name="Jordan D."/>
            <person name="Xiong Y."/>
            <person name="Ma Y."/>
            <person name="Lyapunov A.N."/>
            <person name="Chen G."/>
            <person name="Kulakova O.I."/>
            <person name="Sun Y."/>
            <person name="Lee S.G."/>
            <person name="Bronson R.T."/>
            <person name="Moskalev A.A."/>
            <person name="Sunyaev S.R."/>
            <person name="Zhang G."/>
            <person name="Krogh A."/>
            <person name="Wang J."/>
            <person name="Gladyshev V.N."/>
        </authorList>
    </citation>
    <scope>NUCLEOTIDE SEQUENCE [LARGE SCALE GENOMIC DNA]</scope>
</reference>
<evidence type="ECO:0000259" key="11">
    <source>
        <dbReference type="Pfam" id="PF07106"/>
    </source>
</evidence>
<proteinExistence type="inferred from homology"/>
<evidence type="ECO:0000256" key="10">
    <source>
        <dbReference type="SAM" id="MobiDB-lite"/>
    </source>
</evidence>
<dbReference type="Pfam" id="PF07106">
    <property type="entry name" value="WHD_TBPIP"/>
    <property type="match status" value="1"/>
</dbReference>
<feature type="region of interest" description="Disordered" evidence="10">
    <location>
        <begin position="1"/>
        <end position="131"/>
    </location>
</feature>
<dbReference type="GO" id="GO:0007129">
    <property type="term" value="P:homologous chromosome pairing at meiosis"/>
    <property type="evidence" value="ECO:0007669"/>
    <property type="project" value="TreeGrafter"/>
</dbReference>
<dbReference type="GO" id="GO:0000709">
    <property type="term" value="P:meiotic joint molecule formation"/>
    <property type="evidence" value="ECO:0007669"/>
    <property type="project" value="TreeGrafter"/>
</dbReference>
<evidence type="ECO:0000256" key="6">
    <source>
        <dbReference type="ARBA" id="ARBA00023242"/>
    </source>
</evidence>
<evidence type="ECO:0000256" key="1">
    <source>
        <dbReference type="ARBA" id="ARBA00004123"/>
    </source>
</evidence>
<keyword evidence="6" id="KW-0539">Nucleus</keyword>
<dbReference type="GO" id="GO:0003690">
    <property type="term" value="F:double-stranded DNA binding"/>
    <property type="evidence" value="ECO:0007669"/>
    <property type="project" value="TreeGrafter"/>
</dbReference>
<evidence type="ECO:0000256" key="7">
    <source>
        <dbReference type="ARBA" id="ARBA00023254"/>
    </source>
</evidence>
<gene>
    <name evidence="12" type="ORF">D623_10015318</name>
</gene>
<protein>
    <recommendedName>
        <fullName evidence="3">Homologous-pairing protein 2 homolog</fullName>
    </recommendedName>
    <alternativeName>
        <fullName evidence="8">PSMC3-interacting protein</fullName>
    </alternativeName>
    <alternativeName>
        <fullName evidence="9">Proteasome 26S ATPase subunit 3-interacting protein</fullName>
    </alternativeName>
</protein>
<evidence type="ECO:0000313" key="12">
    <source>
        <dbReference type="EMBL" id="EPQ13637.1"/>
    </source>
</evidence>
<keyword evidence="4" id="KW-0175">Coiled coil</keyword>
<evidence type="ECO:0000256" key="4">
    <source>
        <dbReference type="ARBA" id="ARBA00023054"/>
    </source>
</evidence>
<dbReference type="GO" id="GO:0000794">
    <property type="term" value="C:condensed nuclear chromosome"/>
    <property type="evidence" value="ECO:0007669"/>
    <property type="project" value="TreeGrafter"/>
</dbReference>
<keyword evidence="7" id="KW-0469">Meiosis</keyword>
<feature type="compositionally biased region" description="Gly residues" evidence="10">
    <location>
        <begin position="1"/>
        <end position="12"/>
    </location>
</feature>
<dbReference type="PANTHER" id="PTHR15938">
    <property type="entry name" value="TBP-1 INTERACTING PROTEIN"/>
    <property type="match status" value="1"/>
</dbReference>
<name>S7PYI0_MYOBR</name>
<sequence length="218" mass="22782">MYSGFRSGGEQGKVGSVCPASSADSQAGGGARCPSSGQKPAGGSRKVRFVPREGFLFRQSPHEARPTRRRKKPLPGATVTSGFRSLAAGKAMSKGRAEAATGGTRASGAGETRRGAGKGVGGRLSDPAPVSSPRVAPGVLLKYLQEQNRPYSAQDVFGNLQREHGLGKAAVVKALEQLAQQGKIKEKMYGKQKIYFADQVREVCANYPPAPAPCASPI</sequence>
<dbReference type="Gene3D" id="1.10.10.10">
    <property type="entry name" value="Winged helix-like DNA-binding domain superfamily/Winged helix DNA-binding domain"/>
    <property type="match status" value="1"/>
</dbReference>
<evidence type="ECO:0000313" key="13">
    <source>
        <dbReference type="Proteomes" id="UP000052978"/>
    </source>
</evidence>
<evidence type="ECO:0000256" key="8">
    <source>
        <dbReference type="ARBA" id="ARBA00077080"/>
    </source>
</evidence>
<feature type="domain" description="Homologous-pairing protein 2 winged helix" evidence="11">
    <location>
        <begin position="138"/>
        <end position="197"/>
    </location>
</feature>
<keyword evidence="13" id="KW-1185">Reference proteome</keyword>
<accession>S7PYI0</accession>
<dbReference type="AlphaFoldDB" id="S7PYI0"/>
<comment type="similarity">
    <text evidence="2">Belongs to the HOP2 family.</text>
</comment>
<keyword evidence="5" id="KW-0233">DNA recombination</keyword>
<evidence type="ECO:0000256" key="5">
    <source>
        <dbReference type="ARBA" id="ARBA00023172"/>
    </source>
</evidence>
<dbReference type="InterPro" id="IPR036388">
    <property type="entry name" value="WH-like_DNA-bd_sf"/>
</dbReference>
<evidence type="ECO:0000256" key="2">
    <source>
        <dbReference type="ARBA" id="ARBA00007922"/>
    </source>
</evidence>
<feature type="compositionally biased region" description="Low complexity" evidence="10">
    <location>
        <begin position="98"/>
        <end position="110"/>
    </location>
</feature>